<evidence type="ECO:0000256" key="2">
    <source>
        <dbReference type="SAM" id="Phobius"/>
    </source>
</evidence>
<dbReference type="InterPro" id="IPR048389">
    <property type="entry name" value="YciQ-like_C"/>
</dbReference>
<keyword evidence="2" id="KW-0812">Transmembrane</keyword>
<keyword evidence="2" id="KW-1133">Transmembrane helix</keyword>
<dbReference type="Proteomes" id="UP000029014">
    <property type="component" value="Unassembled WGS sequence"/>
</dbReference>
<reference evidence="5 6" key="1">
    <citation type="submission" date="2014-03" db="EMBL/GenBank/DDBJ databases">
        <title>Genomics of Bifidobacteria.</title>
        <authorList>
            <person name="Ventura M."/>
            <person name="Milani C."/>
            <person name="Lugli G.A."/>
        </authorList>
    </citation>
    <scope>NUCLEOTIDE SEQUENCE [LARGE SCALE GENOMIC DNA]</scope>
    <source>
        <strain evidence="5 6">LMG 11592</strain>
    </source>
</reference>
<evidence type="ECO:0000256" key="1">
    <source>
        <dbReference type="SAM" id="MobiDB-lite"/>
    </source>
</evidence>
<feature type="transmembrane region" description="Helical" evidence="2">
    <location>
        <begin position="502"/>
        <end position="520"/>
    </location>
</feature>
<proteinExistence type="predicted"/>
<dbReference type="RefSeq" id="WP_026647376.1">
    <property type="nucleotide sequence ID" value="NZ_JGZD01000009.1"/>
</dbReference>
<evidence type="ECO:0000313" key="6">
    <source>
        <dbReference type="Proteomes" id="UP000029014"/>
    </source>
</evidence>
<feature type="transmembrane region" description="Helical" evidence="2">
    <location>
        <begin position="302"/>
        <end position="323"/>
    </location>
</feature>
<dbReference type="eggNOG" id="COG4907">
    <property type="taxonomic scope" value="Bacteria"/>
</dbReference>
<comment type="caution">
    <text evidence="5">The sequence shown here is derived from an EMBL/GenBank/DDBJ whole genome shotgun (WGS) entry which is preliminary data.</text>
</comment>
<keyword evidence="6" id="KW-1185">Reference proteome</keyword>
<feature type="domain" description="DUF2207" evidence="3">
    <location>
        <begin position="40"/>
        <end position="259"/>
    </location>
</feature>
<feature type="region of interest" description="Disordered" evidence="1">
    <location>
        <begin position="686"/>
        <end position="716"/>
    </location>
</feature>
<dbReference type="AlphaFoldDB" id="A0A087BMC7"/>
<evidence type="ECO:0000259" key="3">
    <source>
        <dbReference type="Pfam" id="PF09972"/>
    </source>
</evidence>
<gene>
    <name evidence="5" type="ORF">BMIN_0066</name>
</gene>
<dbReference type="STRING" id="1693.BMIN_0066"/>
<organism evidence="5 6">
    <name type="scientific">Bifidobacterium minimum</name>
    <dbReference type="NCBI Taxonomy" id="1693"/>
    <lineage>
        <taxon>Bacteria</taxon>
        <taxon>Bacillati</taxon>
        <taxon>Actinomycetota</taxon>
        <taxon>Actinomycetes</taxon>
        <taxon>Bifidobacteriales</taxon>
        <taxon>Bifidobacteriaceae</taxon>
        <taxon>Bifidobacterium</taxon>
    </lineage>
</organism>
<dbReference type="InterPro" id="IPR018702">
    <property type="entry name" value="DUF2207"/>
</dbReference>
<protein>
    <recommendedName>
        <fullName evidence="7">DUF2207 domain-containing protein</fullName>
    </recommendedName>
</protein>
<evidence type="ECO:0000259" key="4">
    <source>
        <dbReference type="Pfam" id="PF20990"/>
    </source>
</evidence>
<sequence>MSRGSMIRRIIGAAVISAVLVLVTVGSMASQGSEADLSYRSLDYQATVLSNGDLRVVQTIDVHLRDRDEPWRQLYQDYQIKPSNLTAITDVSVRNLSTGTDYSVLTNPRVPSDVPEGMWDSTQAGHWYMADVTQGDDSLSPYDPSSDTGERTVEVGWNIPATDSASSMRFRVSMTFVGVATAHPDVASLKWEPFGQKNQTPIGKVTGSVSFPEGIDSSNSWAWLHFDGTSTTSRASDGSLRFSADDVRAGQYLDVVAMFDVSAAKGVARTDSTDAKQRIIDDETQQESEWRESQRRAAIRRIVLVVVFAVAGLAAIVVGLVLARRSRRQASYQGDLDYWRDPPDLSPASAASMLVMLNGEKGKASLQNRQMSSTVLSLVSKGAISLLPGSDRLYRGLDPGRIDASTIVRSAARSGTGASRDAMTMAIMPVCRDNRESLALSQSEDAVLRLLETAAGRLGTSVFDFASLRRAFKGWKDGYKVSEDVSSAMANEFALLGATRSIGGGAVLCGVLGVACAVALAMQGSLAVVVSLAAPVLFLSLCVIATSRTKGLTVPEGQRLAGQVLGLRRYLEDFSDFTDRGAADLVLWDRYLVYAAAFGISEKALRQLALAYPELSDGQWLDQNASGSLIYWSYRPWAFQRAAMAGGIAGTAASIDPSAFSATVGDIGSQISSSFSELRSTIAAARPSSSGSGGSFSGGGFGGSGGGSGGGSFGGR</sequence>
<feature type="transmembrane region" description="Helical" evidence="2">
    <location>
        <begin position="526"/>
        <end position="545"/>
    </location>
</feature>
<feature type="compositionally biased region" description="Gly residues" evidence="1">
    <location>
        <begin position="691"/>
        <end position="716"/>
    </location>
</feature>
<dbReference type="EMBL" id="JGZD01000009">
    <property type="protein sequence ID" value="KFI72177.1"/>
    <property type="molecule type" value="Genomic_DNA"/>
</dbReference>
<keyword evidence="2" id="KW-0472">Membrane</keyword>
<feature type="domain" description="Predicted membrane protein YciQ-like C-terminal" evidence="4">
    <location>
        <begin position="337"/>
        <end position="608"/>
    </location>
</feature>
<evidence type="ECO:0008006" key="7">
    <source>
        <dbReference type="Google" id="ProtNLM"/>
    </source>
</evidence>
<dbReference type="Pfam" id="PF20990">
    <property type="entry name" value="DUF2207_C"/>
    <property type="match status" value="1"/>
</dbReference>
<dbReference type="Pfam" id="PF09972">
    <property type="entry name" value="DUF2207"/>
    <property type="match status" value="1"/>
</dbReference>
<evidence type="ECO:0000313" key="5">
    <source>
        <dbReference type="EMBL" id="KFI72177.1"/>
    </source>
</evidence>
<accession>A0A087BMC7</accession>
<name>A0A087BMC7_9BIFI</name>